<keyword evidence="4" id="KW-0256">Endoplasmic reticulum</keyword>
<dbReference type="PANTHER" id="PTHR38354:SF2">
    <property type="entry name" value="SIGNAL PEPTIDASE COMPLEX-LIKE PROTEIN DTM1"/>
    <property type="match status" value="1"/>
</dbReference>
<feature type="transmembrane region" description="Helical" evidence="7">
    <location>
        <begin position="6"/>
        <end position="25"/>
    </location>
</feature>
<dbReference type="InterPro" id="IPR009542">
    <property type="entry name" value="Spc1/SPCS1"/>
</dbReference>
<organism evidence="8 9">
    <name type="scientific">Vitis vinifera</name>
    <name type="common">Grape</name>
    <dbReference type="NCBI Taxonomy" id="29760"/>
    <lineage>
        <taxon>Eukaryota</taxon>
        <taxon>Viridiplantae</taxon>
        <taxon>Streptophyta</taxon>
        <taxon>Embryophyta</taxon>
        <taxon>Tracheophyta</taxon>
        <taxon>Spermatophyta</taxon>
        <taxon>Magnoliopsida</taxon>
        <taxon>eudicotyledons</taxon>
        <taxon>Gunneridae</taxon>
        <taxon>Pentapetalae</taxon>
        <taxon>rosids</taxon>
        <taxon>Vitales</taxon>
        <taxon>Vitaceae</taxon>
        <taxon>Viteae</taxon>
        <taxon>Vitis</taxon>
    </lineage>
</organism>
<keyword evidence="5 7" id="KW-1133">Transmembrane helix</keyword>
<evidence type="ECO:0000313" key="8">
    <source>
        <dbReference type="EMBL" id="WKA09577.1"/>
    </source>
</evidence>
<gene>
    <name evidence="8" type="ORF">VitviT2T_027208</name>
</gene>
<sequence>MADDALLRSSLIWLAAVIVLVGLHTHSFKKMMVTYLMGLFAIAGILLPHWDFFDRPFSQWLSPFSVDAMDSNPPHRSTSKRFRIYPLRLVIYAAVYGFSVYKWWMFVSN</sequence>
<evidence type="ECO:0000313" key="9">
    <source>
        <dbReference type="Proteomes" id="UP001227230"/>
    </source>
</evidence>
<keyword evidence="6 7" id="KW-0472">Membrane</keyword>
<evidence type="ECO:0000256" key="4">
    <source>
        <dbReference type="ARBA" id="ARBA00022824"/>
    </source>
</evidence>
<feature type="transmembrane region" description="Helical" evidence="7">
    <location>
        <begin position="84"/>
        <end position="104"/>
    </location>
</feature>
<evidence type="ECO:0008006" key="10">
    <source>
        <dbReference type="Google" id="ProtNLM"/>
    </source>
</evidence>
<dbReference type="EMBL" id="CP126665">
    <property type="protein sequence ID" value="WKA09577.1"/>
    <property type="molecule type" value="Genomic_DNA"/>
</dbReference>
<dbReference type="InterPro" id="IPR039955">
    <property type="entry name" value="DTM1"/>
</dbReference>
<feature type="transmembrane region" description="Helical" evidence="7">
    <location>
        <begin position="32"/>
        <end position="50"/>
    </location>
</feature>
<evidence type="ECO:0000256" key="2">
    <source>
        <dbReference type="ARBA" id="ARBA00005245"/>
    </source>
</evidence>
<comment type="similarity">
    <text evidence="2">Belongs to the SPCS1 family.</text>
</comment>
<evidence type="ECO:0000256" key="1">
    <source>
        <dbReference type="ARBA" id="ARBA00004477"/>
    </source>
</evidence>
<proteinExistence type="inferred from homology"/>
<reference evidence="8 9" key="1">
    <citation type="journal article" date="2023" name="Hortic Res">
        <title>The complete reference genome for grapevine (Vitis vinifera L.) genetics and breeding.</title>
        <authorList>
            <person name="Shi X."/>
            <person name="Cao S."/>
            <person name="Wang X."/>
            <person name="Huang S."/>
            <person name="Wang Y."/>
            <person name="Liu Z."/>
            <person name="Liu W."/>
            <person name="Leng X."/>
            <person name="Peng Y."/>
            <person name="Wang N."/>
            <person name="Wang Y."/>
            <person name="Ma Z."/>
            <person name="Xu X."/>
            <person name="Zhang F."/>
            <person name="Xue H."/>
            <person name="Zhong H."/>
            <person name="Wang Y."/>
            <person name="Zhang K."/>
            <person name="Velt A."/>
            <person name="Avia K."/>
            <person name="Holtgrawe D."/>
            <person name="Grimplet J."/>
            <person name="Matus J.T."/>
            <person name="Ware D."/>
            <person name="Wu X."/>
            <person name="Wang H."/>
            <person name="Liu C."/>
            <person name="Fang Y."/>
            <person name="Rustenholz C."/>
            <person name="Cheng Z."/>
            <person name="Xiao H."/>
            <person name="Zhou Y."/>
        </authorList>
    </citation>
    <scope>NUCLEOTIDE SEQUENCE [LARGE SCALE GENOMIC DNA]</scope>
    <source>
        <strain evidence="9">cv. Pinot noir / PN40024</strain>
        <tissue evidence="8">Leaf</tissue>
    </source>
</reference>
<comment type="subcellular location">
    <subcellularLocation>
        <location evidence="1">Endoplasmic reticulum membrane</location>
        <topology evidence="1">Multi-pass membrane protein</topology>
    </subcellularLocation>
</comment>
<keyword evidence="3 7" id="KW-0812">Transmembrane</keyword>
<dbReference type="Proteomes" id="UP001227230">
    <property type="component" value="Chromosome 18"/>
</dbReference>
<keyword evidence="9" id="KW-1185">Reference proteome</keyword>
<protein>
    <recommendedName>
        <fullName evidence="10">Signal peptidase complex-like protein DTM1</fullName>
    </recommendedName>
</protein>
<accession>A0ABY9DQ83</accession>
<evidence type="ECO:0000256" key="5">
    <source>
        <dbReference type="ARBA" id="ARBA00022989"/>
    </source>
</evidence>
<name>A0ABY9DQ83_VITVI</name>
<evidence type="ECO:0000256" key="3">
    <source>
        <dbReference type="ARBA" id="ARBA00022692"/>
    </source>
</evidence>
<evidence type="ECO:0000256" key="7">
    <source>
        <dbReference type="SAM" id="Phobius"/>
    </source>
</evidence>
<dbReference type="Pfam" id="PF06645">
    <property type="entry name" value="SPC12"/>
    <property type="match status" value="1"/>
</dbReference>
<dbReference type="PANTHER" id="PTHR38354">
    <property type="entry name" value="SIGNAL PEPTIDASE COMPLEX-LIKE PROTEIN DTM1"/>
    <property type="match status" value="1"/>
</dbReference>
<evidence type="ECO:0000256" key="6">
    <source>
        <dbReference type="ARBA" id="ARBA00023136"/>
    </source>
</evidence>